<sequence length="213" mass="24140">MASNTIVLAIYVIGWGIVFGTFVHYYHKRKAIALSKIEAWYPEHKERDLYYDLQALRESNPEAVSDGAIKAALLRRAMTDVIRALEIQTNKQPLASLVKSGAIADDLLHQFSAAETDLEAEMLDIVQEAEAIQPGWSAIILRVAAEMVGNLRQRELREEMSRICHDKLTCLESTKNADKDIIEEAARLKEAERERLIQELIQEDEKMTSKSSK</sequence>
<accession>A0A9W7ZYS1</accession>
<keyword evidence="2" id="KW-0812">Transmembrane</keyword>
<evidence type="ECO:0000313" key="4">
    <source>
        <dbReference type="Proteomes" id="UP001150538"/>
    </source>
</evidence>
<keyword evidence="1" id="KW-0175">Coiled coil</keyword>
<dbReference type="GO" id="GO:0031207">
    <property type="term" value="C:Sec62/Sec63 complex"/>
    <property type="evidence" value="ECO:0007669"/>
    <property type="project" value="InterPro"/>
</dbReference>
<proteinExistence type="predicted"/>
<dbReference type="PANTHER" id="PTHR28229:SF1">
    <property type="entry name" value="TRANSLOCATION PROTEIN SEC66"/>
    <property type="match status" value="1"/>
</dbReference>
<dbReference type="OrthoDB" id="73168at2759"/>
<evidence type="ECO:0000256" key="1">
    <source>
        <dbReference type="SAM" id="Coils"/>
    </source>
</evidence>
<organism evidence="3 4">
    <name type="scientific">Mycoemilia scoparia</name>
    <dbReference type="NCBI Taxonomy" id="417184"/>
    <lineage>
        <taxon>Eukaryota</taxon>
        <taxon>Fungi</taxon>
        <taxon>Fungi incertae sedis</taxon>
        <taxon>Zoopagomycota</taxon>
        <taxon>Kickxellomycotina</taxon>
        <taxon>Kickxellomycetes</taxon>
        <taxon>Kickxellales</taxon>
        <taxon>Kickxellaceae</taxon>
        <taxon>Mycoemilia</taxon>
    </lineage>
</organism>
<reference evidence="3" key="1">
    <citation type="submission" date="2022-07" db="EMBL/GenBank/DDBJ databases">
        <title>Phylogenomic reconstructions and comparative analyses of Kickxellomycotina fungi.</title>
        <authorList>
            <person name="Reynolds N.K."/>
            <person name="Stajich J.E."/>
            <person name="Barry K."/>
            <person name="Grigoriev I.V."/>
            <person name="Crous P."/>
            <person name="Smith M.E."/>
        </authorList>
    </citation>
    <scope>NUCLEOTIDE SEQUENCE</scope>
    <source>
        <strain evidence="3">NBRC 100468</strain>
    </source>
</reference>
<comment type="caution">
    <text evidence="3">The sequence shown here is derived from an EMBL/GenBank/DDBJ whole genome shotgun (WGS) entry which is preliminary data.</text>
</comment>
<dbReference type="AlphaFoldDB" id="A0A9W7ZYS1"/>
<evidence type="ECO:0000313" key="3">
    <source>
        <dbReference type="EMBL" id="KAJ1919410.1"/>
    </source>
</evidence>
<dbReference type="InterPro" id="IPR018624">
    <property type="entry name" value="Sec66"/>
</dbReference>
<dbReference type="PANTHER" id="PTHR28229">
    <property type="entry name" value="TRANSLOCATION PROTEIN SEC66"/>
    <property type="match status" value="1"/>
</dbReference>
<dbReference type="Proteomes" id="UP001150538">
    <property type="component" value="Unassembled WGS sequence"/>
</dbReference>
<gene>
    <name evidence="3" type="primary">sec66</name>
    <name evidence="3" type="ORF">H4219_002002</name>
</gene>
<feature type="coiled-coil region" evidence="1">
    <location>
        <begin position="174"/>
        <end position="206"/>
    </location>
</feature>
<dbReference type="EMBL" id="JANBPU010000027">
    <property type="protein sequence ID" value="KAJ1919410.1"/>
    <property type="molecule type" value="Genomic_DNA"/>
</dbReference>
<keyword evidence="2" id="KW-0472">Membrane</keyword>
<evidence type="ECO:0000256" key="2">
    <source>
        <dbReference type="SAM" id="Phobius"/>
    </source>
</evidence>
<keyword evidence="2" id="KW-1133">Transmembrane helix</keyword>
<name>A0A9W7ZYS1_9FUNG</name>
<keyword evidence="4" id="KW-1185">Reference proteome</keyword>
<dbReference type="GO" id="GO:0031204">
    <property type="term" value="P:post-translational protein targeting to membrane, translocation"/>
    <property type="evidence" value="ECO:0007669"/>
    <property type="project" value="InterPro"/>
</dbReference>
<feature type="transmembrane region" description="Helical" evidence="2">
    <location>
        <begin position="6"/>
        <end position="26"/>
    </location>
</feature>
<protein>
    <submittedName>
        <fullName evidence="3">Translocation protein Sec66</fullName>
    </submittedName>
</protein>
<dbReference type="Pfam" id="PF09802">
    <property type="entry name" value="Sec66"/>
    <property type="match status" value="1"/>
</dbReference>